<evidence type="ECO:0000256" key="7">
    <source>
        <dbReference type="ARBA" id="ARBA00023235"/>
    </source>
</evidence>
<dbReference type="Proteomes" id="UP000657075">
    <property type="component" value="Unassembled WGS sequence"/>
</dbReference>
<comment type="similarity">
    <text evidence="3 9">Belongs to the FKBP-type PPIase family.</text>
</comment>
<evidence type="ECO:0000256" key="1">
    <source>
        <dbReference type="ARBA" id="ARBA00000971"/>
    </source>
</evidence>
<dbReference type="InterPro" id="IPR001179">
    <property type="entry name" value="PPIase_FKBP_dom"/>
</dbReference>
<dbReference type="InterPro" id="IPR046357">
    <property type="entry name" value="PPIase_dom_sf"/>
</dbReference>
<feature type="domain" description="PPIase FKBP-type" evidence="11">
    <location>
        <begin position="6"/>
        <end position="106"/>
    </location>
</feature>
<keyword evidence="6" id="KW-0143">Chaperone</keyword>
<dbReference type="Gene3D" id="2.40.10.330">
    <property type="match status" value="1"/>
</dbReference>
<evidence type="ECO:0000256" key="9">
    <source>
        <dbReference type="RuleBase" id="RU003915"/>
    </source>
</evidence>
<evidence type="ECO:0000256" key="8">
    <source>
        <dbReference type="PROSITE-ProRule" id="PRU00277"/>
    </source>
</evidence>
<keyword evidence="5 8" id="KW-0697">Rotamase</keyword>
<dbReference type="InterPro" id="IPR048261">
    <property type="entry name" value="SlpA/SlyD-like_ins_sf"/>
</dbReference>
<dbReference type="GO" id="GO:0042026">
    <property type="term" value="P:protein refolding"/>
    <property type="evidence" value="ECO:0007669"/>
    <property type="project" value="UniProtKB-ARBA"/>
</dbReference>
<evidence type="ECO:0000256" key="10">
    <source>
        <dbReference type="SAM" id="MobiDB-lite"/>
    </source>
</evidence>
<reference evidence="15" key="3">
    <citation type="submission" date="2022-09" db="EMBL/GenBank/DDBJ databases">
        <title>Complete genome sequence of Vulcanisaeta souniana.</title>
        <authorList>
            <person name="Kato S."/>
            <person name="Itoh T."/>
            <person name="Ohkuma M."/>
        </authorList>
    </citation>
    <scope>NUCLEOTIDE SEQUENCE [LARGE SCALE GENOMIC DNA]</scope>
    <source>
        <strain evidence="15">JCM 11219</strain>
    </source>
</reference>
<sequence length="258" mass="29147">MPFQKGDYVLLEYTVVDKDDNKVVETTVEDRAKEAGIYRPDEIYEPRLIIIGESKLFEPLEQALINSSEGQEITVEIPPDKAFGQRDPGKVRVISIREFYRYGKLPKVGDIVEVNNQQGRVVSITGGRVTLDFNHPLAGKTLVVTAKIIKRLETTEDKIKYIIKQYIPRIELEKVNVGLSQDGSVVTIKLPIETLFMENMGTIRARIADEVGSRFTNVGKVVFIDEIEIKREVEAKPAEVKAEEKQVESKPESQQSSQ</sequence>
<keyword evidence="15" id="KW-1185">Reference proteome</keyword>
<evidence type="ECO:0000313" key="15">
    <source>
        <dbReference type="Proteomes" id="UP001060771"/>
    </source>
</evidence>
<evidence type="ECO:0000256" key="5">
    <source>
        <dbReference type="ARBA" id="ARBA00023110"/>
    </source>
</evidence>
<dbReference type="GeneID" id="76207626"/>
<dbReference type="PROSITE" id="PS50059">
    <property type="entry name" value="FKBP_PPIASE"/>
    <property type="match status" value="1"/>
</dbReference>
<dbReference type="OrthoDB" id="8615at2157"/>
<evidence type="ECO:0000313" key="13">
    <source>
        <dbReference type="EMBL" id="GGI83771.1"/>
    </source>
</evidence>
<comment type="subcellular location">
    <subcellularLocation>
        <location evidence="2">Cytoplasm</location>
    </subcellularLocation>
</comment>
<accession>A0A830EJR5</accession>
<evidence type="ECO:0000256" key="6">
    <source>
        <dbReference type="ARBA" id="ARBA00023186"/>
    </source>
</evidence>
<feature type="compositionally biased region" description="Basic and acidic residues" evidence="10">
    <location>
        <begin position="239"/>
        <end position="251"/>
    </location>
</feature>
<comment type="catalytic activity">
    <reaction evidence="1 8 9">
        <text>[protein]-peptidylproline (omega=180) = [protein]-peptidylproline (omega=0)</text>
        <dbReference type="Rhea" id="RHEA:16237"/>
        <dbReference type="Rhea" id="RHEA-COMP:10747"/>
        <dbReference type="Rhea" id="RHEA-COMP:10748"/>
        <dbReference type="ChEBI" id="CHEBI:83833"/>
        <dbReference type="ChEBI" id="CHEBI:83834"/>
        <dbReference type="EC" id="5.2.1.8"/>
    </reaction>
</comment>
<evidence type="ECO:0000313" key="12">
    <source>
        <dbReference type="EMBL" id="BDR92989.1"/>
    </source>
</evidence>
<reference evidence="13" key="2">
    <citation type="submission" date="2020-09" db="EMBL/GenBank/DDBJ databases">
        <authorList>
            <person name="Sun Q."/>
            <person name="Ohkuma M."/>
        </authorList>
    </citation>
    <scope>NUCLEOTIDE SEQUENCE</scope>
    <source>
        <strain evidence="13">JCM 11219</strain>
    </source>
</reference>
<protein>
    <recommendedName>
        <fullName evidence="9">Peptidyl-prolyl cis-trans isomerase</fullName>
        <ecNumber evidence="9">5.2.1.8</ecNumber>
    </recommendedName>
</protein>
<dbReference type="Pfam" id="PF00254">
    <property type="entry name" value="FKBP_C"/>
    <property type="match status" value="1"/>
</dbReference>
<dbReference type="AlphaFoldDB" id="A0A830EJR5"/>
<dbReference type="InterPro" id="IPR054016">
    <property type="entry name" value="FKBP26_IF"/>
</dbReference>
<evidence type="ECO:0000256" key="3">
    <source>
        <dbReference type="ARBA" id="ARBA00006577"/>
    </source>
</evidence>
<dbReference type="PANTHER" id="PTHR47861:SF3">
    <property type="entry name" value="FKBP-TYPE PEPTIDYL-PROLYL CIS-TRANS ISOMERASE SLYD"/>
    <property type="match status" value="1"/>
</dbReference>
<organism evidence="13 14">
    <name type="scientific">Vulcanisaeta souniana JCM 11219</name>
    <dbReference type="NCBI Taxonomy" id="1293586"/>
    <lineage>
        <taxon>Archaea</taxon>
        <taxon>Thermoproteota</taxon>
        <taxon>Thermoprotei</taxon>
        <taxon>Thermoproteales</taxon>
        <taxon>Thermoproteaceae</taxon>
        <taxon>Vulcanisaeta</taxon>
    </lineage>
</organism>
<evidence type="ECO:0000259" key="11">
    <source>
        <dbReference type="PROSITE" id="PS50059"/>
    </source>
</evidence>
<proteinExistence type="inferred from homology"/>
<keyword evidence="4" id="KW-0963">Cytoplasm</keyword>
<dbReference type="Gene3D" id="3.10.50.40">
    <property type="match status" value="1"/>
</dbReference>
<dbReference type="EMBL" id="AP026830">
    <property type="protein sequence ID" value="BDR92989.1"/>
    <property type="molecule type" value="Genomic_DNA"/>
</dbReference>
<evidence type="ECO:0000256" key="4">
    <source>
        <dbReference type="ARBA" id="ARBA00022490"/>
    </source>
</evidence>
<reference evidence="12" key="4">
    <citation type="journal article" date="2023" name="Microbiol. Resour. Announc.">
        <title>Complete Genome Sequence of Vulcanisaeta souniana Strain IC-059, a Hyperthermophilic Archaeon Isolated from Hot Spring Water in Japan.</title>
        <authorList>
            <person name="Kato S."/>
            <person name="Itoh T."/>
            <person name="Wu L."/>
            <person name="Ma J."/>
            <person name="Ohkuma M."/>
        </authorList>
    </citation>
    <scope>NUCLEOTIDE SEQUENCE</scope>
    <source>
        <strain evidence="12">JCM 11219</strain>
    </source>
</reference>
<dbReference type="SUPFAM" id="SSF54534">
    <property type="entry name" value="FKBP-like"/>
    <property type="match status" value="1"/>
</dbReference>
<dbReference type="EMBL" id="BMNM01000010">
    <property type="protein sequence ID" value="GGI83771.1"/>
    <property type="molecule type" value="Genomic_DNA"/>
</dbReference>
<dbReference type="Pfam" id="PF18046">
    <property type="entry name" value="FKBP26_C"/>
    <property type="match status" value="1"/>
</dbReference>
<dbReference type="RefSeq" id="WP_188603863.1">
    <property type="nucleotide sequence ID" value="NZ_AP026830.1"/>
</dbReference>
<evidence type="ECO:0000313" key="14">
    <source>
        <dbReference type="Proteomes" id="UP000657075"/>
    </source>
</evidence>
<dbReference type="Gene3D" id="3.30.70.2210">
    <property type="match status" value="1"/>
</dbReference>
<keyword evidence="7 8" id="KW-0413">Isomerase</keyword>
<dbReference type="Pfam" id="PF22199">
    <property type="entry name" value="FKBP26_IF"/>
    <property type="match status" value="1"/>
</dbReference>
<dbReference type="GO" id="GO:0003755">
    <property type="term" value="F:peptidyl-prolyl cis-trans isomerase activity"/>
    <property type="evidence" value="ECO:0007669"/>
    <property type="project" value="UniProtKB-UniRule"/>
</dbReference>
<feature type="region of interest" description="Disordered" evidence="10">
    <location>
        <begin position="239"/>
        <end position="258"/>
    </location>
</feature>
<dbReference type="InterPro" id="IPR040825">
    <property type="entry name" value="FKBP26_C"/>
</dbReference>
<dbReference type="Proteomes" id="UP001060771">
    <property type="component" value="Chromosome"/>
</dbReference>
<name>A0A830EJR5_9CREN</name>
<reference evidence="13" key="1">
    <citation type="journal article" date="2014" name="Int. J. Syst. Evol. Microbiol.">
        <title>Complete genome sequence of Corynebacterium casei LMG S-19264T (=DSM 44701T), isolated from a smear-ripened cheese.</title>
        <authorList>
            <consortium name="US DOE Joint Genome Institute (JGI-PGF)"/>
            <person name="Walter F."/>
            <person name="Albersmeier A."/>
            <person name="Kalinowski J."/>
            <person name="Ruckert C."/>
        </authorList>
    </citation>
    <scope>NUCLEOTIDE SEQUENCE</scope>
    <source>
        <strain evidence="13">JCM 11219</strain>
    </source>
</reference>
<gene>
    <name evidence="13" type="ORF">GCM10007112_20690</name>
    <name evidence="12" type="ORF">Vsou_20820</name>
</gene>
<dbReference type="PANTHER" id="PTHR47861">
    <property type="entry name" value="FKBP-TYPE PEPTIDYL-PROLYL CIS-TRANS ISOMERASE SLYD"/>
    <property type="match status" value="1"/>
</dbReference>
<dbReference type="EC" id="5.2.1.8" evidence="9"/>
<dbReference type="GO" id="GO:0005737">
    <property type="term" value="C:cytoplasm"/>
    <property type="evidence" value="ECO:0007669"/>
    <property type="project" value="UniProtKB-SubCell"/>
</dbReference>
<evidence type="ECO:0000256" key="2">
    <source>
        <dbReference type="ARBA" id="ARBA00004496"/>
    </source>
</evidence>